<feature type="compositionally biased region" description="Acidic residues" evidence="5">
    <location>
        <begin position="1749"/>
        <end position="1786"/>
    </location>
</feature>
<feature type="repeat" description="ANK" evidence="4">
    <location>
        <begin position="917"/>
        <end position="949"/>
    </location>
</feature>
<proteinExistence type="predicted"/>
<evidence type="ECO:0000313" key="8">
    <source>
        <dbReference type="Proteomes" id="UP000293823"/>
    </source>
</evidence>
<feature type="region of interest" description="Disordered" evidence="5">
    <location>
        <begin position="1846"/>
        <end position="2173"/>
    </location>
</feature>
<dbReference type="Gene3D" id="1.25.40.20">
    <property type="entry name" value="Ankyrin repeat-containing domain"/>
    <property type="match status" value="5"/>
</dbReference>
<feature type="compositionally biased region" description="Polar residues" evidence="5">
    <location>
        <begin position="2140"/>
        <end position="2149"/>
    </location>
</feature>
<feature type="compositionally biased region" description="Acidic residues" evidence="5">
    <location>
        <begin position="796"/>
        <end position="824"/>
    </location>
</feature>
<dbReference type="PROSITE" id="PS50297">
    <property type="entry name" value="ANK_REP_REGION"/>
    <property type="match status" value="8"/>
</dbReference>
<feature type="region of interest" description="Disordered" evidence="5">
    <location>
        <begin position="1744"/>
        <end position="1808"/>
    </location>
</feature>
<organism evidence="7 8">
    <name type="scientific">Alternaria arborescens</name>
    <dbReference type="NCBI Taxonomy" id="156630"/>
    <lineage>
        <taxon>Eukaryota</taxon>
        <taxon>Fungi</taxon>
        <taxon>Dikarya</taxon>
        <taxon>Ascomycota</taxon>
        <taxon>Pezizomycotina</taxon>
        <taxon>Dothideomycetes</taxon>
        <taxon>Pleosporomycetidae</taxon>
        <taxon>Pleosporales</taxon>
        <taxon>Pleosporineae</taxon>
        <taxon>Pleosporaceae</taxon>
        <taxon>Alternaria</taxon>
        <taxon>Alternaria sect. Alternaria</taxon>
    </lineage>
</organism>
<dbReference type="PANTHER" id="PTHR24123:SF33">
    <property type="entry name" value="PROTEIN HOS4"/>
    <property type="match status" value="1"/>
</dbReference>
<keyword evidence="2" id="KW-0677">Repeat</keyword>
<evidence type="ECO:0000256" key="4">
    <source>
        <dbReference type="PROSITE-ProRule" id="PRU00023"/>
    </source>
</evidence>
<dbReference type="Proteomes" id="UP000293823">
    <property type="component" value="Unassembled WGS sequence"/>
</dbReference>
<keyword evidence="3 4" id="KW-0040">ANK repeat</keyword>
<feature type="compositionally biased region" description="Pro residues" evidence="5">
    <location>
        <begin position="2095"/>
        <end position="2104"/>
    </location>
</feature>
<gene>
    <name evidence="7" type="ORF">AA0113_g3225</name>
</gene>
<feature type="repeat" description="ANK" evidence="4">
    <location>
        <begin position="1408"/>
        <end position="1440"/>
    </location>
</feature>
<dbReference type="EMBL" id="PEJP01000010">
    <property type="protein sequence ID" value="RYO70523.1"/>
    <property type="molecule type" value="Genomic_DNA"/>
</dbReference>
<keyword evidence="8" id="KW-1185">Reference proteome</keyword>
<feature type="region of interest" description="Disordered" evidence="5">
    <location>
        <begin position="758"/>
        <end position="824"/>
    </location>
</feature>
<name>A0A4Q4SK49_9PLEO</name>
<feature type="compositionally biased region" description="Low complexity" evidence="5">
    <location>
        <begin position="2074"/>
        <end position="2094"/>
    </location>
</feature>
<dbReference type="InterPro" id="IPR036770">
    <property type="entry name" value="Ankyrin_rpt-contain_sf"/>
</dbReference>
<feature type="domain" description="Nephrocystin 3-like N-terminal" evidence="6">
    <location>
        <begin position="354"/>
        <end position="508"/>
    </location>
</feature>
<dbReference type="Pfam" id="PF12796">
    <property type="entry name" value="Ank_2"/>
    <property type="match status" value="7"/>
</dbReference>
<protein>
    <recommendedName>
        <fullName evidence="6">Nephrocystin 3-like N-terminal domain-containing protein</fullName>
    </recommendedName>
</protein>
<evidence type="ECO:0000256" key="3">
    <source>
        <dbReference type="ARBA" id="ARBA00023043"/>
    </source>
</evidence>
<feature type="repeat" description="ANK" evidence="4">
    <location>
        <begin position="1017"/>
        <end position="1049"/>
    </location>
</feature>
<evidence type="ECO:0000259" key="6">
    <source>
        <dbReference type="Pfam" id="PF24883"/>
    </source>
</evidence>
<dbReference type="SMART" id="SM00248">
    <property type="entry name" value="ANK"/>
    <property type="match status" value="23"/>
</dbReference>
<dbReference type="InterPro" id="IPR029058">
    <property type="entry name" value="AB_hydrolase_fold"/>
</dbReference>
<feature type="repeat" description="ANK" evidence="4">
    <location>
        <begin position="1444"/>
        <end position="1473"/>
    </location>
</feature>
<sequence length="2173" mass="238745">MASATKVQHSKFDAQSFNPGLNVLYPSDEQATSKVSIKLEIIAIPGLGADPEYTWKKNKVHWLRDANMLPKKIPHAKISVFQYQSQWFGKGSVDERIDNVAFKLLSALDRSRVGDTSKEDAKTPIIFVSHCLGGIILEKALLMARSRQRDFPNVYPWIAGCFFLGTPFHGTSSQSKAMVLASMAEVAGWGTPSSLLKVLEKDSEILRSLLTEFSHMAREAQFRLFCFWEENDSDLVNYLVKGISWLKSKERIVDQSSATIESFDHMSLMSDHFQLNKFPGPKDGNFTAVSDELRETANKADSIIKTRQNMLRQAQVDDRTYHSMMDVLSKGFADVDAAVKGTYRGAKGTKPSSVLEIDSFQTWKTSSAHPILWIHGKAGTGQGAIATSALENLGQSPDKKAMIISFFCDQGDTMRRSLKSLLQMVVRQMIDLDQDLARHLLSDSRSSKDAGKQSFDAEEILKVPALWVALHKMARDLSRTNVFITVYGVEQLAEESLVQFLQYMTETLDTEAATKDAEETQTIKWLLLNRSGRRNIENCLRPRSLEINLSSAENSAHISDDLKANISVSVDELELPSSLAYFVKRHIYSRAEDNWIYVSLVIQEVKNAWSSGSTQHAEIRKLLESFPYGLTDMFEHVRKRVLNPQAEGYEYTKEILRCRVLAYVAPTMRELAVMAGLPSEDRDDLEELKAYIRRCGAFFTLRGNDWDLDNSTVEWIDISAQEHLRKYAKNDLSLDLDDVQHGIIALRSLEYIHQAIEHQETSEHGEEQEEQVEQLDVEEEEVPDPADADSRSVQDDANEQSEEEETTEDNDASSDVEEDEDEGMLDVDLRYPVRYWVEHAKRAPPDVLEEIDFDHSFWRQGSDARQRWWKTIEDVHNMTDQKDVSPLHVAVILEFPALVDHILDHQGTSEVHAQDSLGFQPLYYACESGCDEIVNALLGAGAEVDFSSNSANPTALHAASSNGHYDIVGTLLDRDADINATTPDQGTALYAAAGNLENRIVKLLLDRNADVNVIGGPGRRAINIAAFSGNTEAVRLLIEKGADVDPSEDYLYGSALGAAARRGHVDVVRHLLSHSWSPNRPMKTYGSFLSAAATYNHLEVFQVLLEKEERILVLEQALQAAAQRGYAPIVKAILDKESQLSTCTIRYQRAFSLAAFYGRTEVLRLLYPKGIDQAQLDEALYQATDNEHVDTVELLLDFGADPDTEGPTYGFALAASAYDGTTDIMKALLAKGANVNKRGGDYGTCLQAAAWYGDAENVQLLLDNGAQLNTEPIGYYGNELQAAVHTGNEETIRLLIKEGADVNGFGGHFSYAIIAAVEQGDSNATRILLEHGAHVNVRGGEDNWPVISLAASTLLTEDLELVLKNVADINAACARGTTALINCADSCDADGLRFLIDHEADVHISSEKYGTALHAAAAEGDEDCCEVLLDAGANVNAVGGPYGTPLQAAAWAEDMESVRVLLKAGADITITEPISGEYGTALQAACAAGSFEIVRELLKHGAAVNIRPANGRFGNALSAAAAGGFEKIVKLLIKHHADVNASGGLHGFPILAAAQSGDITVVQRLLDNGANASALGGLLGSTVAAAVRGNDLDVMRLLIEHGADVHAKGGKYGDALQTAAMKADMTIIDELLDRAPELVNHHAGKYHTALVAASYFSRIDVVVKLLDAGADFRVQGGMYRSAIAAASIRGNKAILEKFLAMKPPDHLLDEALVEACAYRQSACVDALLKEGANVYARHPTRGLATEALDAPEEEGLNSDLEDDDGEDDEDSDEEDEEDDEDDEWEADGVSVSEKTDEGSVTDLELEEELSEEVKIRKLLKDAQDRCKRYPTVKRFRTVKRREVPASLSVGINRRPPVPPLPSTADQRSSSVQDYAMKSESAYGQHPQEPWSLPFHLRPGNVEAPTHTTNASSPPPVPSYAGYPAPLFAQGKTQSPSSTPERMRSPMEHRQRQYSASSLVSERQNSAGSIPSVPQPNRKASADNGLKRQSKAVNRKSVANMEALSRYHQQRQSAYMPPLDQSISQHDYATPSQQVASPPPQYETPPMVPQDSYTGAPNQSYPPPMPQRQSQHFVQPQQWMYQGPPQPPQQHYSPHTSPPPPPHPVQQPYVPYPHQSPASSTTSFQSSQYTNTGSQPAHWDTPNSSTSTFGNAHGQGEAQGRRWASGGYDGSGYG</sequence>
<feature type="compositionally biased region" description="Polar residues" evidence="5">
    <location>
        <begin position="2020"/>
        <end position="2035"/>
    </location>
</feature>
<dbReference type="PROSITE" id="PS50088">
    <property type="entry name" value="ANK_REPEAT"/>
    <property type="match status" value="9"/>
</dbReference>
<feature type="compositionally biased region" description="Basic and acidic residues" evidence="5">
    <location>
        <begin position="1940"/>
        <end position="1950"/>
    </location>
</feature>
<feature type="compositionally biased region" description="Acidic residues" evidence="5">
    <location>
        <begin position="766"/>
        <end position="787"/>
    </location>
</feature>
<feature type="repeat" description="ANK" evidence="4">
    <location>
        <begin position="984"/>
        <end position="1016"/>
    </location>
</feature>
<feature type="repeat" description="ANK" evidence="4">
    <location>
        <begin position="1477"/>
        <end position="1509"/>
    </location>
</feature>
<evidence type="ECO:0000256" key="2">
    <source>
        <dbReference type="ARBA" id="ARBA00022737"/>
    </source>
</evidence>
<dbReference type="PANTHER" id="PTHR24123">
    <property type="entry name" value="ANKYRIN REPEAT-CONTAINING"/>
    <property type="match status" value="1"/>
</dbReference>
<evidence type="ECO:0000256" key="1">
    <source>
        <dbReference type="ARBA" id="ARBA00004685"/>
    </source>
</evidence>
<dbReference type="InterPro" id="IPR051165">
    <property type="entry name" value="Multifunctional_ANK_Repeat"/>
</dbReference>
<feature type="repeat" description="ANK" evidence="4">
    <location>
        <begin position="1280"/>
        <end position="1303"/>
    </location>
</feature>
<feature type="repeat" description="ANK" evidence="4">
    <location>
        <begin position="951"/>
        <end position="983"/>
    </location>
</feature>
<dbReference type="InterPro" id="IPR056884">
    <property type="entry name" value="NPHP3-like_N"/>
</dbReference>
<dbReference type="Pfam" id="PF24883">
    <property type="entry name" value="NPHP3_N"/>
    <property type="match status" value="1"/>
</dbReference>
<dbReference type="SUPFAM" id="SSF48403">
    <property type="entry name" value="Ankyrin repeat"/>
    <property type="match status" value="3"/>
</dbReference>
<dbReference type="OrthoDB" id="427518at2759"/>
<feature type="compositionally biased region" description="Polar residues" evidence="5">
    <location>
        <begin position="1952"/>
        <end position="1968"/>
    </location>
</feature>
<dbReference type="SUPFAM" id="SSF53474">
    <property type="entry name" value="alpha/beta-Hydrolases"/>
    <property type="match status" value="1"/>
</dbReference>
<feature type="compositionally biased region" description="Low complexity" evidence="5">
    <location>
        <begin position="2105"/>
        <end position="2131"/>
    </location>
</feature>
<dbReference type="InterPro" id="IPR002110">
    <property type="entry name" value="Ankyrin_rpt"/>
</dbReference>
<accession>A0A4Q4SK49</accession>
<comment type="pathway">
    <text evidence="1">Mycotoxin biosynthesis.</text>
</comment>
<evidence type="ECO:0000256" key="5">
    <source>
        <dbReference type="SAM" id="MobiDB-lite"/>
    </source>
</evidence>
<dbReference type="Pfam" id="PF00023">
    <property type="entry name" value="Ank"/>
    <property type="match status" value="1"/>
</dbReference>
<evidence type="ECO:0000313" key="7">
    <source>
        <dbReference type="EMBL" id="RYO70523.1"/>
    </source>
</evidence>
<dbReference type="PRINTS" id="PR01415">
    <property type="entry name" value="ANKYRIN"/>
</dbReference>
<feature type="compositionally biased region" description="Polar residues" evidence="5">
    <location>
        <begin position="1863"/>
        <end position="1872"/>
    </location>
</feature>
<feature type="compositionally biased region" description="Pro residues" evidence="5">
    <location>
        <begin position="2036"/>
        <end position="2047"/>
    </location>
</feature>
<feature type="compositionally biased region" description="Polar residues" evidence="5">
    <location>
        <begin position="1930"/>
        <end position="1939"/>
    </location>
</feature>
<reference evidence="8" key="1">
    <citation type="journal article" date="2019" name="bioRxiv">
        <title>Genomics, evolutionary history and diagnostics of the Alternaria alternata species group including apple and Asian pear pathotypes.</title>
        <authorList>
            <person name="Armitage A.D."/>
            <person name="Cockerton H.M."/>
            <person name="Sreenivasaprasad S."/>
            <person name="Woodhall J.W."/>
            <person name="Lane C.R."/>
            <person name="Harrison R.J."/>
            <person name="Clarkson J.P."/>
        </authorList>
    </citation>
    <scope>NUCLEOTIDE SEQUENCE [LARGE SCALE GENOMIC DNA]</scope>
    <source>
        <strain evidence="8">RGR 97.0016</strain>
    </source>
</reference>
<feature type="repeat" description="ANK" evidence="4">
    <location>
        <begin position="1241"/>
        <end position="1273"/>
    </location>
</feature>
<comment type="caution">
    <text evidence="7">The sequence shown here is derived from an EMBL/GenBank/DDBJ whole genome shotgun (WGS) entry which is preliminary data.</text>
</comment>